<gene>
    <name evidence="2" type="ORF">AVDCRST_MAG93-1757</name>
</gene>
<feature type="compositionally biased region" description="Basic and acidic residues" evidence="1">
    <location>
        <begin position="300"/>
        <end position="311"/>
    </location>
</feature>
<feature type="compositionally biased region" description="Polar residues" evidence="1">
    <location>
        <begin position="326"/>
        <end position="357"/>
    </location>
</feature>
<name>A0A6J4II20_9CHLR</name>
<dbReference type="AlphaFoldDB" id="A0A6J4II20"/>
<evidence type="ECO:0008006" key="3">
    <source>
        <dbReference type="Google" id="ProtNLM"/>
    </source>
</evidence>
<dbReference type="Pfam" id="PF13481">
    <property type="entry name" value="AAA_25"/>
    <property type="match status" value="1"/>
</dbReference>
<dbReference type="Gene3D" id="3.40.50.300">
    <property type="entry name" value="P-loop containing nucleotide triphosphate hydrolases"/>
    <property type="match status" value="1"/>
</dbReference>
<protein>
    <recommendedName>
        <fullName evidence="3">AAA family ATPase</fullName>
    </recommendedName>
</protein>
<dbReference type="SUPFAM" id="SSF52540">
    <property type="entry name" value="P-loop containing nucleoside triphosphate hydrolases"/>
    <property type="match status" value="1"/>
</dbReference>
<evidence type="ECO:0000256" key="1">
    <source>
        <dbReference type="SAM" id="MobiDB-lite"/>
    </source>
</evidence>
<proteinExistence type="predicted"/>
<feature type="region of interest" description="Disordered" evidence="1">
    <location>
        <begin position="300"/>
        <end position="392"/>
    </location>
</feature>
<dbReference type="InterPro" id="IPR027417">
    <property type="entry name" value="P-loop_NTPase"/>
</dbReference>
<sequence length="392" mass="43308">MFQADAANYIAGEPGVGKSWIMCDLAVSVATGTPFLGRLTQQGPVLVINFDDAETLPRQYAERTARKRGYEFDDLPLHYWEPNPDEAKPVGGLLDTNVITYLAFQVATIKPALILIDSFSSAFPSLDGNKGQDIVYMHEILRQLRINSPGACLVLLDHTPKEVVLQSKRRGVTGSQQKNGQVRSGHIVSRVEPSEVNGEDVLRWDFHKINAAPPQSNFAIEREQTTTTARLIVRDLPEQERAPKTNQAFEAALTTIKSAGEDGIARTELIEQVTKIANVGRRTVEKVLDEQVRNHPNVIEKKLGGRGDPKGYKWRGINETPDGTDGTDSTQPNDLTQNTSALNHSRQAHENSISRNDANGYGNKPLREKREVSTYAKSLKSHTPTVIANVRA</sequence>
<reference evidence="2" key="1">
    <citation type="submission" date="2020-02" db="EMBL/GenBank/DDBJ databases">
        <authorList>
            <person name="Meier V. D."/>
        </authorList>
    </citation>
    <scope>NUCLEOTIDE SEQUENCE</scope>
    <source>
        <strain evidence="2">AVDCRST_MAG93</strain>
    </source>
</reference>
<organism evidence="2">
    <name type="scientific">uncultured Chloroflexia bacterium</name>
    <dbReference type="NCBI Taxonomy" id="1672391"/>
    <lineage>
        <taxon>Bacteria</taxon>
        <taxon>Bacillati</taxon>
        <taxon>Chloroflexota</taxon>
        <taxon>Chloroflexia</taxon>
        <taxon>environmental samples</taxon>
    </lineage>
</organism>
<accession>A0A6J4II20</accession>
<evidence type="ECO:0000313" key="2">
    <source>
        <dbReference type="EMBL" id="CAA9251054.1"/>
    </source>
</evidence>
<dbReference type="EMBL" id="CADCTR010000595">
    <property type="protein sequence ID" value="CAA9251054.1"/>
    <property type="molecule type" value="Genomic_DNA"/>
</dbReference>